<feature type="chain" id="PRO_5036262050" description="Secreted protein" evidence="1">
    <location>
        <begin position="23"/>
        <end position="140"/>
    </location>
</feature>
<dbReference type="EMBL" id="HBUF01249888">
    <property type="protein sequence ID" value="CAG6679722.1"/>
    <property type="molecule type" value="Transcribed_RNA"/>
</dbReference>
<dbReference type="EMBL" id="HBUF01249890">
    <property type="protein sequence ID" value="CAG6679724.1"/>
    <property type="molecule type" value="Transcribed_RNA"/>
</dbReference>
<protein>
    <recommendedName>
        <fullName evidence="3">Secreted protein</fullName>
    </recommendedName>
</protein>
<sequence>MYLFQIPVACILLVTIFRLSRAGIEDSYYVDWKDIDVYKYKESDWPGLSKFKDRNLCNGTADSGCAEFSKWVTEQFKSKVQHHTAVKNYSTCEPDKNACNAAYPICWIRMKAGGRTAVEVQFYPENGKSHCRYSVTEMYG</sequence>
<proteinExistence type="predicted"/>
<accession>A0A8D8T8C3</accession>
<evidence type="ECO:0008006" key="3">
    <source>
        <dbReference type="Google" id="ProtNLM"/>
    </source>
</evidence>
<reference evidence="2" key="1">
    <citation type="submission" date="2021-05" db="EMBL/GenBank/DDBJ databases">
        <authorList>
            <person name="Alioto T."/>
            <person name="Alioto T."/>
            <person name="Gomez Garrido J."/>
        </authorList>
    </citation>
    <scope>NUCLEOTIDE SEQUENCE</scope>
</reference>
<keyword evidence="1" id="KW-0732">Signal</keyword>
<dbReference type="EMBL" id="HBUF01361220">
    <property type="protein sequence ID" value="CAG6720855.1"/>
    <property type="molecule type" value="Transcribed_RNA"/>
</dbReference>
<evidence type="ECO:0000256" key="1">
    <source>
        <dbReference type="SAM" id="SignalP"/>
    </source>
</evidence>
<dbReference type="AlphaFoldDB" id="A0A8D8T8C3"/>
<dbReference type="EMBL" id="HBUF01585340">
    <property type="protein sequence ID" value="CAG6771600.1"/>
    <property type="molecule type" value="Transcribed_RNA"/>
</dbReference>
<organism evidence="2">
    <name type="scientific">Cacopsylla melanoneura</name>
    <dbReference type="NCBI Taxonomy" id="428564"/>
    <lineage>
        <taxon>Eukaryota</taxon>
        <taxon>Metazoa</taxon>
        <taxon>Ecdysozoa</taxon>
        <taxon>Arthropoda</taxon>
        <taxon>Hexapoda</taxon>
        <taxon>Insecta</taxon>
        <taxon>Pterygota</taxon>
        <taxon>Neoptera</taxon>
        <taxon>Paraneoptera</taxon>
        <taxon>Hemiptera</taxon>
        <taxon>Sternorrhyncha</taxon>
        <taxon>Psylloidea</taxon>
        <taxon>Psyllidae</taxon>
        <taxon>Psyllinae</taxon>
        <taxon>Cacopsylla</taxon>
    </lineage>
</organism>
<evidence type="ECO:0000313" key="2">
    <source>
        <dbReference type="EMBL" id="CAG6679722.1"/>
    </source>
</evidence>
<dbReference type="EMBL" id="HBUF01361219">
    <property type="protein sequence ID" value="CAG6720854.1"/>
    <property type="molecule type" value="Transcribed_RNA"/>
</dbReference>
<name>A0A8D8T8C3_9HEMI</name>
<feature type="signal peptide" evidence="1">
    <location>
        <begin position="1"/>
        <end position="22"/>
    </location>
</feature>